<feature type="transmembrane region" description="Helical" evidence="1">
    <location>
        <begin position="7"/>
        <end position="32"/>
    </location>
</feature>
<accession>A0A2H0VCA4</accession>
<dbReference type="Proteomes" id="UP000230557">
    <property type="component" value="Unassembled WGS sequence"/>
</dbReference>
<evidence type="ECO:0000256" key="1">
    <source>
        <dbReference type="SAM" id="Phobius"/>
    </source>
</evidence>
<keyword evidence="1" id="KW-1133">Transmembrane helix</keyword>
<dbReference type="AlphaFoldDB" id="A0A2H0VCA4"/>
<name>A0A2H0VCA4_9BACT</name>
<proteinExistence type="predicted"/>
<evidence type="ECO:0008006" key="4">
    <source>
        <dbReference type="Google" id="ProtNLM"/>
    </source>
</evidence>
<evidence type="ECO:0000313" key="3">
    <source>
        <dbReference type="Proteomes" id="UP000230557"/>
    </source>
</evidence>
<dbReference type="EMBL" id="PFAJ01000069">
    <property type="protein sequence ID" value="PIR96701.1"/>
    <property type="molecule type" value="Genomic_DNA"/>
</dbReference>
<sequence>MAWIKRIYLYLVSLIALIIMVIGAINLINIGLKTWVFTKADMDFYNPRVVCPLTVEGEKIPECDEKEITEEEIQRQKDQATSQRQRQASNAVAMLLVGTPVFLFHFKLARNEK</sequence>
<reference evidence="3" key="1">
    <citation type="submission" date="2017-09" db="EMBL/GenBank/DDBJ databases">
        <title>Depth-based differentiation of microbial function through sediment-hosted aquifers and enrichment of novel symbionts in the deep terrestrial subsurface.</title>
        <authorList>
            <person name="Probst A.J."/>
            <person name="Ladd B."/>
            <person name="Jarett J.K."/>
            <person name="Geller-Mcgrath D.E."/>
            <person name="Sieber C.M.K."/>
            <person name="Emerson J.B."/>
            <person name="Anantharaman K."/>
            <person name="Thomas B.C."/>
            <person name="Malmstrom R."/>
            <person name="Stieglmeier M."/>
            <person name="Klingl A."/>
            <person name="Woyke T."/>
            <person name="Ryan C.M."/>
            <person name="Banfield J.F."/>
        </authorList>
    </citation>
    <scope>NUCLEOTIDE SEQUENCE [LARGE SCALE GENOMIC DNA]</scope>
</reference>
<protein>
    <recommendedName>
        <fullName evidence="4">DUF5671 domain-containing protein</fullName>
    </recommendedName>
</protein>
<organism evidence="2 3">
    <name type="scientific">Candidatus Doudnabacteria bacterium CG10_big_fil_rev_8_21_14_0_10_41_10</name>
    <dbReference type="NCBI Taxonomy" id="1974551"/>
    <lineage>
        <taxon>Bacteria</taxon>
        <taxon>Candidatus Doudnaibacteriota</taxon>
    </lineage>
</organism>
<keyword evidence="1" id="KW-0812">Transmembrane</keyword>
<feature type="transmembrane region" description="Helical" evidence="1">
    <location>
        <begin position="91"/>
        <end position="109"/>
    </location>
</feature>
<keyword evidence="1" id="KW-0472">Membrane</keyword>
<evidence type="ECO:0000313" key="2">
    <source>
        <dbReference type="EMBL" id="PIR96701.1"/>
    </source>
</evidence>
<gene>
    <name evidence="2" type="ORF">COT91_05245</name>
</gene>
<comment type="caution">
    <text evidence="2">The sequence shown here is derived from an EMBL/GenBank/DDBJ whole genome shotgun (WGS) entry which is preliminary data.</text>
</comment>